<name>A0A069QTX5_HOYLO</name>
<dbReference type="Proteomes" id="UP000027442">
    <property type="component" value="Unassembled WGS sequence"/>
</dbReference>
<dbReference type="PATRIC" id="fig|1122985.7.peg.613"/>
<protein>
    <submittedName>
        <fullName evidence="1">Uncharacterized protein</fullName>
    </submittedName>
</protein>
<sequence length="229" mass="27256">MENINQHQLDNFNEAMLNVRRAHRLIYQYQRRMIDLIDFIRQKLDFPPIYNGVGGWKHFSDPLYRSSKNEYFKLSKNNWAWDFLCSYEFEYYLGEKFTKERANSSESSEQYAISLLQISDTGYFDSKLDNRLDVDNFIPEENSASKLLFYFELKPKQKDWIWDVKSIALSKRYCKSSFTHCHKTEECGNKRILYAFPMSSFINEESTILALQEFSSYVEKYAGISLTVL</sequence>
<evidence type="ECO:0000313" key="2">
    <source>
        <dbReference type="Proteomes" id="UP000027442"/>
    </source>
</evidence>
<organism evidence="1 2">
    <name type="scientific">Hoylesella loescheii DSM 19665 = JCM 12249 = ATCC 15930</name>
    <dbReference type="NCBI Taxonomy" id="1122985"/>
    <lineage>
        <taxon>Bacteria</taxon>
        <taxon>Pseudomonadati</taxon>
        <taxon>Bacteroidota</taxon>
        <taxon>Bacteroidia</taxon>
        <taxon>Bacteroidales</taxon>
        <taxon>Prevotellaceae</taxon>
        <taxon>Hoylesella</taxon>
    </lineage>
</organism>
<evidence type="ECO:0000313" key="1">
    <source>
        <dbReference type="EMBL" id="KDR53316.1"/>
    </source>
</evidence>
<dbReference type="eggNOG" id="ENOG5033W4T">
    <property type="taxonomic scope" value="Bacteria"/>
</dbReference>
<dbReference type="EMBL" id="JNGW01000021">
    <property type="protein sequence ID" value="KDR53316.1"/>
    <property type="molecule type" value="Genomic_DNA"/>
</dbReference>
<keyword evidence="2" id="KW-1185">Reference proteome</keyword>
<dbReference type="RefSeq" id="WP_018968252.1">
    <property type="nucleotide sequence ID" value="NZ_KB899223.1"/>
</dbReference>
<reference evidence="1 2" key="1">
    <citation type="submission" date="2013-08" db="EMBL/GenBank/DDBJ databases">
        <authorList>
            <person name="Weinstock G."/>
            <person name="Sodergren E."/>
            <person name="Wylie T."/>
            <person name="Fulton L."/>
            <person name="Fulton R."/>
            <person name="Fronick C."/>
            <person name="O'Laughlin M."/>
            <person name="Godfrey J."/>
            <person name="Miner T."/>
            <person name="Herter B."/>
            <person name="Appelbaum E."/>
            <person name="Cordes M."/>
            <person name="Lek S."/>
            <person name="Wollam A."/>
            <person name="Pepin K.H."/>
            <person name="Palsikar V.B."/>
            <person name="Mitreva M."/>
            <person name="Wilson R.K."/>
        </authorList>
    </citation>
    <scope>NUCLEOTIDE SEQUENCE [LARGE SCALE GENOMIC DNA]</scope>
    <source>
        <strain evidence="1 2">ATCC 15930</strain>
    </source>
</reference>
<proteinExistence type="predicted"/>
<dbReference type="HOGENOM" id="CLU_1228821_0_0_10"/>
<dbReference type="AlphaFoldDB" id="A0A069QTX5"/>
<accession>A0A069QTX5</accession>
<gene>
    <name evidence="1" type="ORF">HMPREF1991_00590</name>
</gene>
<comment type="caution">
    <text evidence="1">The sequence shown here is derived from an EMBL/GenBank/DDBJ whole genome shotgun (WGS) entry which is preliminary data.</text>
</comment>